<comment type="catalytic activity">
    <reaction evidence="1">
        <text>S-ubiquitinyl-[E2 ubiquitin-conjugating enzyme]-L-cysteine + [acceptor protein]-L-lysine = [E2 ubiquitin-conjugating enzyme]-L-cysteine + N(6)-ubiquitinyl-[acceptor protein]-L-lysine.</text>
        <dbReference type="EC" id="2.3.2.26"/>
    </reaction>
</comment>
<keyword evidence="9" id="KW-0677">Repeat</keyword>
<dbReference type="CDD" id="cd14402">
    <property type="entry name" value="UBA_HERC2"/>
    <property type="match status" value="1"/>
</dbReference>
<dbReference type="GO" id="GO:0008270">
    <property type="term" value="F:zinc ion binding"/>
    <property type="evidence" value="ECO:0007669"/>
    <property type="project" value="UniProtKB-KW"/>
</dbReference>
<evidence type="ECO:0000256" key="7">
    <source>
        <dbReference type="ARBA" id="ARBA00022679"/>
    </source>
</evidence>
<dbReference type="Pfam" id="PF00632">
    <property type="entry name" value="HECT"/>
    <property type="match status" value="1"/>
</dbReference>
<dbReference type="FunFam" id="2.130.10.30:FF:000004">
    <property type="entry name" value="E3 ubiquitin-protein ligase HERC2 isoform X2"/>
    <property type="match status" value="1"/>
</dbReference>
<feature type="domain" description="HECT" evidence="18">
    <location>
        <begin position="3293"/>
        <end position="3611"/>
    </location>
</feature>
<feature type="repeat" description="RCC1" evidence="15">
    <location>
        <begin position="1968"/>
        <end position="2019"/>
    </location>
</feature>
<feature type="domain" description="ZZ-type" evidence="17">
    <location>
        <begin position="1556"/>
        <end position="1607"/>
    </location>
</feature>
<dbReference type="SMART" id="SM01337">
    <property type="entry name" value="APC10"/>
    <property type="match status" value="1"/>
</dbReference>
<gene>
    <name evidence="22" type="primary">AUGUSTUS-3.0.2_16227</name>
    <name evidence="22" type="ORF">TcasGA2_TC016227</name>
</gene>
<keyword evidence="5" id="KW-0963">Cytoplasm</keyword>
<keyword evidence="8" id="KW-0479">Metal-binding</keyword>
<evidence type="ECO:0000256" key="1">
    <source>
        <dbReference type="ARBA" id="ARBA00000885"/>
    </source>
</evidence>
<dbReference type="EC" id="2.3.2.26" evidence="4"/>
<dbReference type="InterPro" id="IPR008979">
    <property type="entry name" value="Galactose-bd-like_sf"/>
</dbReference>
<dbReference type="Pfam" id="PF00173">
    <property type="entry name" value="Cyt-b5"/>
    <property type="match status" value="1"/>
</dbReference>
<dbReference type="InterPro" id="IPR010606">
    <property type="entry name" value="Mib_Herc2"/>
</dbReference>
<evidence type="ECO:0000256" key="14">
    <source>
        <dbReference type="PROSITE-ProRule" id="PRU00228"/>
    </source>
</evidence>
<dbReference type="SUPFAM" id="SSF159034">
    <property type="entry name" value="Mib/herc2 domain-like"/>
    <property type="match status" value="1"/>
</dbReference>
<dbReference type="SUPFAM" id="SSF55856">
    <property type="entry name" value="Cytochrome b5-like heme/steroid binding domain"/>
    <property type="match status" value="1"/>
</dbReference>
<feature type="repeat" description="RCC1" evidence="15">
    <location>
        <begin position="3050"/>
        <end position="3101"/>
    </location>
</feature>
<dbReference type="Proteomes" id="UP000007266">
    <property type="component" value="Linkage group 10"/>
</dbReference>
<name>D6X4R6_TRICA</name>
<feature type="compositionally biased region" description="Basic and acidic residues" evidence="16">
    <location>
        <begin position="417"/>
        <end position="427"/>
    </location>
</feature>
<dbReference type="InterPro" id="IPR021097">
    <property type="entry name" value="CPH_domain"/>
</dbReference>
<feature type="region of interest" description="Disordered" evidence="16">
    <location>
        <begin position="406"/>
        <end position="453"/>
    </location>
</feature>
<dbReference type="PROSITE" id="PS51416">
    <property type="entry name" value="MIB_HERC2"/>
    <property type="match status" value="1"/>
</dbReference>
<dbReference type="Pfam" id="PF25390">
    <property type="entry name" value="WD40_RLD"/>
    <property type="match status" value="2"/>
</dbReference>
<dbReference type="InterPro" id="IPR037252">
    <property type="entry name" value="Mib_Herc2_sf"/>
</dbReference>
<dbReference type="Pfam" id="PF11515">
    <property type="entry name" value="Cul7"/>
    <property type="match status" value="1"/>
</dbReference>
<dbReference type="HOGENOM" id="CLU_342138_0_0_1"/>
<keyword evidence="12" id="KW-0862">Zinc</keyword>
<keyword evidence="7" id="KW-0808">Transferase</keyword>
<dbReference type="Gene3D" id="3.10.120.10">
    <property type="entry name" value="Cytochrome b5-like heme/steroid binding domain"/>
    <property type="match status" value="1"/>
</dbReference>
<dbReference type="SUPFAM" id="SSF50985">
    <property type="entry name" value="RCC1/BLIP-II"/>
    <property type="match status" value="2"/>
</dbReference>
<dbReference type="CDD" id="cd08664">
    <property type="entry name" value="APC10-HERC2"/>
    <property type="match status" value="1"/>
</dbReference>
<evidence type="ECO:0000313" key="22">
    <source>
        <dbReference type="EMBL" id="EEZ97760.2"/>
    </source>
</evidence>
<dbReference type="SMART" id="SM01117">
    <property type="entry name" value="Cyt-b5"/>
    <property type="match status" value="1"/>
</dbReference>
<dbReference type="Gene3D" id="2.60.120.260">
    <property type="entry name" value="Galactose-binding domain-like"/>
    <property type="match status" value="1"/>
</dbReference>
<dbReference type="InterPro" id="IPR058923">
    <property type="entry name" value="RCC1-like_dom"/>
</dbReference>
<organism evidence="22 23">
    <name type="scientific">Tribolium castaneum</name>
    <name type="common">Red flour beetle</name>
    <dbReference type="NCBI Taxonomy" id="7070"/>
    <lineage>
        <taxon>Eukaryota</taxon>
        <taxon>Metazoa</taxon>
        <taxon>Ecdysozoa</taxon>
        <taxon>Arthropoda</taxon>
        <taxon>Hexapoda</taxon>
        <taxon>Insecta</taxon>
        <taxon>Pterygota</taxon>
        <taxon>Neoptera</taxon>
        <taxon>Endopterygota</taxon>
        <taxon>Coleoptera</taxon>
        <taxon>Polyphaga</taxon>
        <taxon>Cucujiformia</taxon>
        <taxon>Tenebrionidae</taxon>
        <taxon>Tenebrionidae incertae sedis</taxon>
        <taxon>Tribolium</taxon>
    </lineage>
</organism>
<dbReference type="FunFam" id="2.130.10.30:FF:000003">
    <property type="entry name" value="E3 ubiquitin-protein ligase HERC2 isoform X1"/>
    <property type="match status" value="1"/>
</dbReference>
<feature type="repeat" description="RCC1" evidence="15">
    <location>
        <begin position="1916"/>
        <end position="1967"/>
    </location>
</feature>
<dbReference type="FunFam" id="3.30.2410.10:FF:000006">
    <property type="entry name" value="probable E3 ubiquitin-protein ligase HERC1 isoform X2"/>
    <property type="match status" value="1"/>
</dbReference>
<evidence type="ECO:0000259" key="20">
    <source>
        <dbReference type="PROSITE" id="PS51284"/>
    </source>
</evidence>
<evidence type="ECO:0000256" key="5">
    <source>
        <dbReference type="ARBA" id="ARBA00022490"/>
    </source>
</evidence>
<dbReference type="InterPro" id="IPR037976">
    <property type="entry name" value="HERC2_APC10"/>
</dbReference>
<evidence type="ECO:0000256" key="12">
    <source>
        <dbReference type="ARBA" id="ARBA00022833"/>
    </source>
</evidence>
<dbReference type="Gene3D" id="2.30.30.40">
    <property type="entry name" value="SH3 Domains"/>
    <property type="match status" value="1"/>
</dbReference>
<dbReference type="InterPro" id="IPR000433">
    <property type="entry name" value="Znf_ZZ"/>
</dbReference>
<dbReference type="InterPro" id="IPR036400">
    <property type="entry name" value="Cyt_B5-like_heme/steroid_sf"/>
</dbReference>
<feature type="repeat" description="RCC1" evidence="15">
    <location>
        <begin position="2022"/>
        <end position="2073"/>
    </location>
</feature>
<evidence type="ECO:0000313" key="23">
    <source>
        <dbReference type="Proteomes" id="UP000007266"/>
    </source>
</evidence>
<evidence type="ECO:0000256" key="16">
    <source>
        <dbReference type="SAM" id="MobiDB-lite"/>
    </source>
</evidence>
<feature type="repeat" description="RCC1" evidence="15">
    <location>
        <begin position="2786"/>
        <end position="2837"/>
    </location>
</feature>
<dbReference type="Gene3D" id="2.130.10.30">
    <property type="entry name" value="Regulator of chromosome condensation 1/beta-lactamase-inhibitor protein II"/>
    <property type="match status" value="2"/>
</dbReference>
<feature type="compositionally biased region" description="Low complexity" evidence="16">
    <location>
        <begin position="199"/>
        <end position="212"/>
    </location>
</feature>
<dbReference type="PRINTS" id="PR00633">
    <property type="entry name" value="RCCNDNSATION"/>
</dbReference>
<dbReference type="PANTHER" id="PTHR22872:SF2">
    <property type="entry name" value="INHIBITOR OF BRUTON TYROSINE KINASE"/>
    <property type="match status" value="1"/>
</dbReference>
<dbReference type="GO" id="GO:0009966">
    <property type="term" value="P:regulation of signal transduction"/>
    <property type="evidence" value="ECO:0007669"/>
    <property type="project" value="UniProtKB-ARBA"/>
</dbReference>
<dbReference type="UniPathway" id="UPA00143"/>
<dbReference type="Gene3D" id="3.30.2410.10">
    <property type="entry name" value="Hect, E3 ligase catalytic domain"/>
    <property type="match status" value="1"/>
</dbReference>
<dbReference type="InterPro" id="IPR009091">
    <property type="entry name" value="RCC1/BLIP-II"/>
</dbReference>
<dbReference type="Pfam" id="PF06701">
    <property type="entry name" value="MIB_HERC2"/>
    <property type="match status" value="1"/>
</dbReference>
<comment type="subcellular location">
    <subcellularLocation>
        <location evidence="2">Cytoplasm</location>
    </subcellularLocation>
</comment>
<dbReference type="Pfam" id="PF00569">
    <property type="entry name" value="ZZ"/>
    <property type="match status" value="1"/>
</dbReference>
<dbReference type="FunFam" id="3.30.2160.10:FF:000010">
    <property type="entry name" value="E3 ubiquitin-protein ligase HERC2 isoform X2"/>
    <property type="match status" value="1"/>
</dbReference>
<evidence type="ECO:0000259" key="18">
    <source>
        <dbReference type="PROSITE" id="PS50237"/>
    </source>
</evidence>
<dbReference type="CDD" id="cd00078">
    <property type="entry name" value="HECTc"/>
    <property type="match status" value="1"/>
</dbReference>
<dbReference type="PROSITE" id="PS50255">
    <property type="entry name" value="CYTOCHROME_B5_2"/>
    <property type="match status" value="1"/>
</dbReference>
<feature type="region of interest" description="Disordered" evidence="16">
    <location>
        <begin position="2270"/>
        <end position="2296"/>
    </location>
</feature>
<feature type="repeat" description="RCC1" evidence="15">
    <location>
        <begin position="2892"/>
        <end position="2943"/>
    </location>
</feature>
<dbReference type="GO" id="GO:0016567">
    <property type="term" value="P:protein ubiquitination"/>
    <property type="evidence" value="ECO:0000318"/>
    <property type="project" value="GO_Central"/>
</dbReference>
<dbReference type="PROSITE" id="PS50237">
    <property type="entry name" value="HECT"/>
    <property type="match status" value="1"/>
</dbReference>
<feature type="repeat" description="RCC1" evidence="15">
    <location>
        <begin position="1862"/>
        <end position="1915"/>
    </location>
</feature>
<dbReference type="eggNOG" id="KOG1426">
    <property type="taxonomic scope" value="Eukaryota"/>
</dbReference>
<dbReference type="SMART" id="SM00119">
    <property type="entry name" value="HECTc"/>
    <property type="match status" value="1"/>
</dbReference>
<dbReference type="Pfam" id="PF03256">
    <property type="entry name" value="ANAPC10"/>
    <property type="match status" value="1"/>
</dbReference>
<dbReference type="FunFam" id="2.30.30.30:FF:000015">
    <property type="entry name" value="E3 ubiquitin-protein ligase HERC2"/>
    <property type="match status" value="1"/>
</dbReference>
<accession>D6X4R6</accession>
<reference evidence="22 23" key="1">
    <citation type="journal article" date="2008" name="Nature">
        <title>The genome of the model beetle and pest Tribolium castaneum.</title>
        <authorList>
            <consortium name="Tribolium Genome Sequencing Consortium"/>
            <person name="Richards S."/>
            <person name="Gibbs R.A."/>
            <person name="Weinstock G.M."/>
            <person name="Brown S.J."/>
            <person name="Denell R."/>
            <person name="Beeman R.W."/>
            <person name="Gibbs R."/>
            <person name="Beeman R.W."/>
            <person name="Brown S.J."/>
            <person name="Bucher G."/>
            <person name="Friedrich M."/>
            <person name="Grimmelikhuijzen C.J."/>
            <person name="Klingler M."/>
            <person name="Lorenzen M."/>
            <person name="Richards S."/>
            <person name="Roth S."/>
            <person name="Schroder R."/>
            <person name="Tautz D."/>
            <person name="Zdobnov E.M."/>
            <person name="Muzny D."/>
            <person name="Gibbs R.A."/>
            <person name="Weinstock G.M."/>
            <person name="Attaway T."/>
            <person name="Bell S."/>
            <person name="Buhay C.J."/>
            <person name="Chandrabose M.N."/>
            <person name="Chavez D."/>
            <person name="Clerk-Blankenburg K.P."/>
            <person name="Cree A."/>
            <person name="Dao M."/>
            <person name="Davis C."/>
            <person name="Chacko J."/>
            <person name="Dinh H."/>
            <person name="Dugan-Rocha S."/>
            <person name="Fowler G."/>
            <person name="Garner T.T."/>
            <person name="Garnes J."/>
            <person name="Gnirke A."/>
            <person name="Hawes A."/>
            <person name="Hernandez J."/>
            <person name="Hines S."/>
            <person name="Holder M."/>
            <person name="Hume J."/>
            <person name="Jhangiani S.N."/>
            <person name="Joshi V."/>
            <person name="Khan Z.M."/>
            <person name="Jackson L."/>
            <person name="Kovar C."/>
            <person name="Kowis A."/>
            <person name="Lee S."/>
            <person name="Lewis L.R."/>
            <person name="Margolis J."/>
            <person name="Morgan M."/>
            <person name="Nazareth L.V."/>
            <person name="Nguyen N."/>
            <person name="Okwuonu G."/>
            <person name="Parker D."/>
            <person name="Richards S."/>
            <person name="Ruiz S.J."/>
            <person name="Santibanez J."/>
            <person name="Savard J."/>
            <person name="Scherer S.E."/>
            <person name="Schneider B."/>
            <person name="Sodergren E."/>
            <person name="Tautz D."/>
            <person name="Vattahil S."/>
            <person name="Villasana D."/>
            <person name="White C.S."/>
            <person name="Wright R."/>
            <person name="Park Y."/>
            <person name="Beeman R.W."/>
            <person name="Lord J."/>
            <person name="Oppert B."/>
            <person name="Lorenzen M."/>
            <person name="Brown S."/>
            <person name="Wang L."/>
            <person name="Savard J."/>
            <person name="Tautz D."/>
            <person name="Richards S."/>
            <person name="Weinstock G."/>
            <person name="Gibbs R.A."/>
            <person name="Liu Y."/>
            <person name="Worley K."/>
            <person name="Weinstock G."/>
            <person name="Elsik C.G."/>
            <person name="Reese J.T."/>
            <person name="Elhaik E."/>
            <person name="Landan G."/>
            <person name="Graur D."/>
            <person name="Arensburger P."/>
            <person name="Atkinson P."/>
            <person name="Beeman R.W."/>
            <person name="Beidler J."/>
            <person name="Brown S.J."/>
            <person name="Demuth J.P."/>
            <person name="Drury D.W."/>
            <person name="Du Y.Z."/>
            <person name="Fujiwara H."/>
            <person name="Lorenzen M."/>
            <person name="Maselli V."/>
            <person name="Osanai M."/>
            <person name="Park Y."/>
            <person name="Robertson H.M."/>
            <person name="Tu Z."/>
            <person name="Wang J.J."/>
            <person name="Wang S."/>
            <person name="Richards S."/>
            <person name="Song H."/>
            <person name="Zhang L."/>
            <person name="Sodergren E."/>
            <person name="Werner D."/>
            <person name="Stanke M."/>
            <person name="Morgenstern B."/>
            <person name="Solovyev V."/>
            <person name="Kosarev P."/>
            <person name="Brown G."/>
            <person name="Chen H.C."/>
            <person name="Ermolaeva O."/>
            <person name="Hlavina W."/>
            <person name="Kapustin Y."/>
            <person name="Kiryutin B."/>
            <person name="Kitts P."/>
            <person name="Maglott D."/>
            <person name="Pruitt K."/>
            <person name="Sapojnikov V."/>
            <person name="Souvorov A."/>
            <person name="Mackey A.J."/>
            <person name="Waterhouse R.M."/>
            <person name="Wyder S."/>
            <person name="Zdobnov E.M."/>
            <person name="Zdobnov E.M."/>
            <person name="Wyder S."/>
            <person name="Kriventseva E.V."/>
            <person name="Kadowaki T."/>
            <person name="Bork P."/>
            <person name="Aranda M."/>
            <person name="Bao R."/>
            <person name="Beermann A."/>
            <person name="Berns N."/>
            <person name="Bolognesi R."/>
            <person name="Bonneton F."/>
            <person name="Bopp D."/>
            <person name="Brown S.J."/>
            <person name="Bucher G."/>
            <person name="Butts T."/>
            <person name="Chaumot A."/>
            <person name="Denell R.E."/>
            <person name="Ferrier D.E."/>
            <person name="Friedrich M."/>
            <person name="Gordon C.M."/>
            <person name="Jindra M."/>
            <person name="Klingler M."/>
            <person name="Lan Q."/>
            <person name="Lattorff H.M."/>
            <person name="Laudet V."/>
            <person name="von Levetsow C."/>
            <person name="Liu Z."/>
            <person name="Lutz R."/>
            <person name="Lynch J.A."/>
            <person name="da Fonseca R.N."/>
            <person name="Posnien N."/>
            <person name="Reuter R."/>
            <person name="Roth S."/>
            <person name="Savard J."/>
            <person name="Schinko J.B."/>
            <person name="Schmitt C."/>
            <person name="Schoppmeier M."/>
            <person name="Schroder R."/>
            <person name="Shippy T.D."/>
            <person name="Simonnet F."/>
            <person name="Marques-Souza H."/>
            <person name="Tautz D."/>
            <person name="Tomoyasu Y."/>
            <person name="Trauner J."/>
            <person name="Van der Zee M."/>
            <person name="Vervoort M."/>
            <person name="Wittkopp N."/>
            <person name="Wimmer E.A."/>
            <person name="Yang X."/>
            <person name="Jones A.K."/>
            <person name="Sattelle D.B."/>
            <person name="Ebert P.R."/>
            <person name="Nelson D."/>
            <person name="Scott J.G."/>
            <person name="Beeman R.W."/>
            <person name="Muthukrishnan S."/>
            <person name="Kramer K.J."/>
            <person name="Arakane Y."/>
            <person name="Beeman R.W."/>
            <person name="Zhu Q."/>
            <person name="Hogenkamp D."/>
            <person name="Dixit R."/>
            <person name="Oppert B."/>
            <person name="Jiang H."/>
            <person name="Zou Z."/>
            <person name="Marshall J."/>
            <person name="Elpidina E."/>
            <person name="Vinokurov K."/>
            <person name="Oppert C."/>
            <person name="Zou Z."/>
            <person name="Evans J."/>
            <person name="Lu Z."/>
            <person name="Zhao P."/>
            <person name="Sumathipala N."/>
            <person name="Altincicek B."/>
            <person name="Vilcinskas A."/>
            <person name="Williams M."/>
            <person name="Hultmark D."/>
            <person name="Hetru C."/>
            <person name="Jiang H."/>
            <person name="Grimmelikhuijzen C.J."/>
            <person name="Hauser F."/>
            <person name="Cazzamali G."/>
            <person name="Williamson M."/>
            <person name="Park Y."/>
            <person name="Li B."/>
            <person name="Tanaka Y."/>
            <person name="Predel R."/>
            <person name="Neupert S."/>
            <person name="Schachtner J."/>
            <person name="Verleyen P."/>
            <person name="Raible F."/>
            <person name="Bork P."/>
            <person name="Friedrich M."/>
            <person name="Walden K.K."/>
            <person name="Robertson H.M."/>
            <person name="Angeli S."/>
            <person name="Foret S."/>
            <person name="Bucher G."/>
            <person name="Schuetz S."/>
            <person name="Maleszka R."/>
            <person name="Wimmer E.A."/>
            <person name="Beeman R.W."/>
            <person name="Lorenzen M."/>
            <person name="Tomoyasu Y."/>
            <person name="Miller S.C."/>
            <person name="Grossmann D."/>
            <person name="Bucher G."/>
        </authorList>
    </citation>
    <scope>NUCLEOTIDE SEQUENCE [LARGE SCALE GENOMIC DNA]</scope>
    <source>
        <strain evidence="22 23">Georgia GA2</strain>
    </source>
</reference>
<evidence type="ECO:0000259" key="19">
    <source>
        <dbReference type="PROSITE" id="PS50255"/>
    </source>
</evidence>
<dbReference type="InterPro" id="IPR001199">
    <property type="entry name" value="Cyt_B5-like_heme/steroid-bd"/>
</dbReference>
<dbReference type="PROSITE" id="PS50135">
    <property type="entry name" value="ZF_ZZ_2"/>
    <property type="match status" value="1"/>
</dbReference>
<feature type="region of interest" description="Disordered" evidence="16">
    <location>
        <begin position="814"/>
        <end position="834"/>
    </location>
</feature>
<feature type="repeat" description="RCC1" evidence="15">
    <location>
        <begin position="3102"/>
        <end position="3153"/>
    </location>
</feature>
<dbReference type="Pfam" id="PF00415">
    <property type="entry name" value="RCC1"/>
    <property type="match status" value="3"/>
</dbReference>
<dbReference type="FunFam" id="2.30.30.40:FF:000074">
    <property type="entry name" value="E3 ubiquitin-protein ligase HERC2 isoform X1"/>
    <property type="match status" value="1"/>
</dbReference>
<evidence type="ECO:0000256" key="2">
    <source>
        <dbReference type="ARBA" id="ARBA00004496"/>
    </source>
</evidence>
<feature type="repeat" description="RCC1" evidence="15">
    <location>
        <begin position="2838"/>
        <end position="2891"/>
    </location>
</feature>
<comment type="pathway">
    <text evidence="3">Protein modification; protein ubiquitination.</text>
</comment>
<protein>
    <recommendedName>
        <fullName evidence="4">HECT-type E3 ubiquitin transferase</fullName>
        <ecNumber evidence="4">2.3.2.26</ecNumber>
    </recommendedName>
</protein>
<dbReference type="GO" id="GO:0016020">
    <property type="term" value="C:membrane"/>
    <property type="evidence" value="ECO:0000318"/>
    <property type="project" value="GO_Central"/>
</dbReference>
<feature type="domain" description="Cytochrome b5 heme-binding" evidence="19">
    <location>
        <begin position="58"/>
        <end position="134"/>
    </location>
</feature>
<keyword evidence="11 13" id="KW-0833">Ubl conjugation pathway</keyword>
<evidence type="ECO:0000259" key="17">
    <source>
        <dbReference type="PROSITE" id="PS50135"/>
    </source>
</evidence>
<dbReference type="InterPro" id="IPR043145">
    <property type="entry name" value="Znf_ZZ_sf"/>
</dbReference>
<evidence type="ECO:0000256" key="11">
    <source>
        <dbReference type="ARBA" id="ARBA00022786"/>
    </source>
</evidence>
<dbReference type="SUPFAM" id="SSF63748">
    <property type="entry name" value="Tudor/PWWP/MBT"/>
    <property type="match status" value="1"/>
</dbReference>
<dbReference type="InterPro" id="IPR051625">
    <property type="entry name" value="Signaling_Regulatory_Domain"/>
</dbReference>
<dbReference type="Gene3D" id="3.90.1750.10">
    <property type="entry name" value="Hect, E3 ligase catalytic domains"/>
    <property type="match status" value="1"/>
</dbReference>
<feature type="compositionally biased region" description="Basic and acidic residues" evidence="16">
    <location>
        <begin position="434"/>
        <end position="447"/>
    </location>
</feature>
<feature type="repeat" description="RCC1" evidence="15">
    <location>
        <begin position="1810"/>
        <end position="1861"/>
    </location>
</feature>
<feature type="active site" description="Glycyl thioester intermediate" evidence="13">
    <location>
        <position position="3588"/>
    </location>
</feature>
<dbReference type="InterPro" id="IPR004939">
    <property type="entry name" value="APC_su10/DOC_dom"/>
</dbReference>
<dbReference type="OMA" id="WRNHGST"/>
<dbReference type="PROSITE" id="PS51284">
    <property type="entry name" value="DOC"/>
    <property type="match status" value="1"/>
</dbReference>
<dbReference type="InterPro" id="IPR000408">
    <property type="entry name" value="Reg_chr_condens"/>
</dbReference>
<proteinExistence type="predicted"/>
<feature type="compositionally biased region" description="Polar residues" evidence="16">
    <location>
        <begin position="2270"/>
        <end position="2283"/>
    </location>
</feature>
<evidence type="ECO:0000256" key="13">
    <source>
        <dbReference type="PROSITE-ProRule" id="PRU00104"/>
    </source>
</evidence>
<evidence type="ECO:0000256" key="3">
    <source>
        <dbReference type="ARBA" id="ARBA00004906"/>
    </source>
</evidence>
<reference evidence="22 23" key="2">
    <citation type="journal article" date="2010" name="Nucleic Acids Res.">
        <title>BeetleBase in 2010: revisions to provide comprehensive genomic information for Tribolium castaneum.</title>
        <authorList>
            <person name="Kim H.S."/>
            <person name="Murphy T."/>
            <person name="Xia J."/>
            <person name="Caragea D."/>
            <person name="Park Y."/>
            <person name="Beeman R.W."/>
            <person name="Lorenzen M.D."/>
            <person name="Butcher S."/>
            <person name="Manak J.R."/>
            <person name="Brown S.J."/>
        </authorList>
    </citation>
    <scope>GENOME REANNOTATION</scope>
    <source>
        <strain evidence="22 23">Georgia GA2</strain>
    </source>
</reference>
<dbReference type="SMART" id="SM00291">
    <property type="entry name" value="ZnF_ZZ"/>
    <property type="match status" value="1"/>
</dbReference>
<dbReference type="PANTHER" id="PTHR22872">
    <property type="entry name" value="BTK-BINDING PROTEIN-RELATED"/>
    <property type="match status" value="1"/>
</dbReference>
<dbReference type="SUPFAM" id="SSF56204">
    <property type="entry name" value="Hect, E3 ligase catalytic domain"/>
    <property type="match status" value="1"/>
</dbReference>
<dbReference type="InterPro" id="IPR014722">
    <property type="entry name" value="Rib_uL2_dom2"/>
</dbReference>
<dbReference type="PROSITE" id="PS00626">
    <property type="entry name" value="RCC1_2"/>
    <property type="match status" value="1"/>
</dbReference>
<keyword evidence="10 14" id="KW-0863">Zinc-finger</keyword>
<dbReference type="SUPFAM" id="SSF49785">
    <property type="entry name" value="Galactose-binding domain-like"/>
    <property type="match status" value="1"/>
</dbReference>
<feature type="repeat" description="RCC1" evidence="15">
    <location>
        <begin position="2998"/>
        <end position="3049"/>
    </location>
</feature>
<feature type="domain" description="MIB/HERC2" evidence="21">
    <location>
        <begin position="744"/>
        <end position="817"/>
    </location>
</feature>
<dbReference type="GO" id="GO:0061630">
    <property type="term" value="F:ubiquitin protein ligase activity"/>
    <property type="evidence" value="ECO:0000318"/>
    <property type="project" value="GO_Central"/>
</dbReference>
<dbReference type="GO" id="GO:0005737">
    <property type="term" value="C:cytoplasm"/>
    <property type="evidence" value="ECO:0000318"/>
    <property type="project" value="GO_Central"/>
</dbReference>
<evidence type="ECO:0000256" key="4">
    <source>
        <dbReference type="ARBA" id="ARBA00012485"/>
    </source>
</evidence>
<keyword evidence="23" id="KW-1185">Reference proteome</keyword>
<dbReference type="Gene3D" id="3.30.2160.10">
    <property type="entry name" value="Hect, E3 ligase catalytic domain"/>
    <property type="match status" value="1"/>
</dbReference>
<evidence type="ECO:0000259" key="21">
    <source>
        <dbReference type="PROSITE" id="PS51416"/>
    </source>
</evidence>
<feature type="region of interest" description="Disordered" evidence="16">
    <location>
        <begin position="186"/>
        <end position="218"/>
    </location>
</feature>
<evidence type="ECO:0000256" key="8">
    <source>
        <dbReference type="ARBA" id="ARBA00022723"/>
    </source>
</evidence>
<keyword evidence="6" id="KW-0597">Phosphoprotein</keyword>
<feature type="domain" description="DOC" evidence="20">
    <location>
        <begin position="1611"/>
        <end position="1785"/>
    </location>
</feature>
<dbReference type="InterPro" id="IPR035983">
    <property type="entry name" value="Hect_E3_ubiquitin_ligase"/>
</dbReference>
<evidence type="ECO:0000256" key="15">
    <source>
        <dbReference type="PROSITE-ProRule" id="PRU00235"/>
    </source>
</evidence>
<evidence type="ECO:0000256" key="6">
    <source>
        <dbReference type="ARBA" id="ARBA00022553"/>
    </source>
</evidence>
<dbReference type="PROSITE" id="PS50012">
    <property type="entry name" value="RCC1_3"/>
    <property type="match status" value="14"/>
</dbReference>
<sequence length="3649" mass="403735">MFLTSVNWLTLFGEMIKSLDKLCRLSPDVESFDIDDISWRGVSQTRPNPYCHKPFDDLPLIRKADLDNHNMDGGLWVLINNKVYDVQDFRCDSSTINELLQKYAGKDASQLFNSSPYHLSVLQMMENYVVGNYCQPEPELPQNNLDCLNVYSTLFDTERNLGYLLGIASNVWLNARFLRAGLQVDQPPNPYGEEKGESRSTNSTTENTPTEPRVNESQRISKKFQLPIERINSFINALAESRLSDSYVISFLAVVEQFSKQNNFLTRVDFSFEHPIEEIGRVLYAVLLKHLGLGYVVLPILDAYSSQPNVKLPKAIAEMIKLVHNTKWSLIKMRQELNKSYKEICIPLLEKCRFLLYDVRPSISVEMEAFKKVNILYKEPRVRTLVKKVIKDLKCGRHTSEIQKPEDIVNATIQSQSERHKSNEDVSKSAMKKTTSDGKISESKSETDDVNNEIKNGAQKVVTEASKAEQRNTKSLEDLEEKWNVEKIENDTRSEQSEEEKEKKLENEIALSGIVSKLTEKQMRKVCSENLELMSAIVDFVVQETCDVEILRKAMYYQVKRCKIRKQGLWMINRLLHDNYLLTSVKYAIINGYLNLNSPSSTTQHCLDNIQLVTPFMKTEILLSQLSVTEWCIENLRNYILRDVPVKTGKTKGGNKVTLNLGTYTLLRDVPRARMILAIMGILASNRYIALELSPLVNSGVISSVLALLKQTGCDQSIVRKVSEFYVLYADIIDNNKPKTSCLSGPELASLMKLGTKVVRGADWKWGDQDGSPPGEGRVIGELGDDGWVRVEWANGTTNSYRMGIEGKYDLALASPPSPVTTDTDTEEPSDHTSQIVKDNQLIKLLRDASINFLRNVSVSAGLANENLHQTTMHGLSSLFCATLSASNTSEWCNLTLIRSIAQTQQICRAFSTKPWINMLLGFLSASSLVGNELNLPKQIFSVRFLHTVLQSWDMDNSEIPTLLEKLLNILGKIILTCSYDTGNKPQTTTKSLVLLTQSHSSTLAQEIIHLLRSLHGLVGWNQVLNAILGQKLNLAAYFLSDTCLMSMINDGNTSDQQHYMVIACLNVIGAWDVRPRIGGVAEVESLQGTIVRVTPKGKLCVQMHETGDSRKVPINSLKLLPQLEFNFDRMPLSESLVKTWASLLLNRQSSALNNHEKKPQHGQVNAAYLRTQQNTLSALNATRMLNSNQYKLRKVLKHQINGMDQSQEQQSIEEELNQQPILLIQKLLAKATQPSPLKPGFSRQEMQLAALNLSQYLAAEGNFAVSASGGGDKTTPKFCTRCNSEVPTPNSECSVKSVVSEKKRKQSEELPVHPMVGQIVEMGFPKRAVEVAIKSLAIGPESLTTPESIVTWLLEHPETAISDTDSSSSVCESDTESVSYDNGNAMQPFVQFGDEFSSSQTYLRRSQFLSNDEYAMYVRDNVEVGMLVRCCKSYEEVQLGDIGKVVKVDREGLHDLNLQVNWQHRVSTYWVRFIQVELLGFPPSVPSPSTLKVGDKVRVKSTVSTPRYKWGHVTHDSIGVVAGISPNGQNVQVDFPKQQNWLGLVSEIEVVPSCHEGVACNGCCVVPISGPRFKCKVCDNFDYCENCFYTKRNHKHSFNRMNEPGGVEIYAGKAGKYCRHDTFEGEGELISDWGKCVRNVTVSSKYAAKFEIPGSIWQSCGSQGKHWIRLEIYPDVVIKSLKLGVDPADNSYMPSVIVVNGGSTLNSLQELNVINVKSHDTSVTLLTNLDKYYSIIEINIAKCRNNGIDCKIHGMTILGMRRQSYGELKTSVSFLANDWDLNQEQIPGPSTSANVAQDSTGEPSSTVGCRVFVWGLNDKDQLGGMKGSKVKLPVQSDFLSQLWPIHIAGGSKSLFIVSHEGKLYACGEGTNGRLGLGHSNNVPYPRPIPFLSQYVIKKVAVHSGGKHAMALTLDGKVFSWGEGEDGKLGHGNRLNLDKPKMIEALRSKKIRDIACGSSHSAAITSSGELYTWGLGEYGRLGHGDNITQLKPKLIKSLVGHRIVQVACGSRDAQTLALTDEGWVFSWGDGDFGKLGRGGSEGCNIPHNIERLNALEVVQIECGAQFSLALTKTGEVWTWGKGDYFRLGHGSDQHVRKPTVIESLKDKKVIHVAVGALHCLAVTDTGQVYAWGDNDHGQQGNGTTIVNRKPALVHGLEDVHINRVACGSSHSIAWTLQDTQVVSKVEPVIFPVAKDPLGASILRLYEGEKVLSRQSSKNAPTLSGIVMSLESNTAKQQALQHILNAIHIQQLRQAIVKALCSHTNMKNTNARQVGSLDSPNERSSAGGGGSLVNKDGEITLGGGEAPVSMAEIVGINSHQTTPETEENPLALIQSMTASSCSASMSSKHSRMSTSAMSVIAATLTSHAEVIGDSGIAGLDEFTSLLTENDARLLVDLLKLAVADRIEDDQAKEILSTVLITLGSSNKSIGAMLLELCVTELEDTANSTQSLSSTPHPVVQESSHPYIDDVTLRGHVRLPGADALRVEFDRRCSTERRHDPLQITDGTGRVVATRSGREWSDWSAELRIPGDELRWTFTSDSSVNGWGWRFTVYPVMSNHSPNEIGSDRAVLSQPSMDMVMCLLDSRLYPMADSALMSRLAAALAACSQLSFLSASQRMWALQRLHRLLVGEDAKLEVSLQLEQLKAPDSALGSLLEELPQALLRQYEYEDVSVRAGLHLMHSDFFKVLVALACDLELDKMVGLVDNHKWSWFRKYCHASRVAKSLIHRSPLPANFCQEVRKKLSDTNADGCWEHESHDIFKKEHDEQLLIWLNRRPEDWTLSWGGSGTIYGWGHNHRGQLGGIEGAKVKIPTPCEALSTLRPVQLVGGEQTLFAVTADGKVYATGYGAGGRLGIGGTDSVLVPTLLESIQHVFIKKIAVNSGGKHCLALSADNDVYSWGEGDDGKLGHGNRLACETPKLIEALQGYEIIDIACGGAHSAAITSTGQLYTWGKGRYGRLGHGDSEDQLKPKLIEELVGYKVIDVACGSGDAQTLCITDDDNVWSWGDGDYGKLGRGGSDGCKVPKKIESLAGLGVIKVECGSQFSVALTRSGSVYTWGKGDYHRLGHGTGEHVRRPKKVAALQGKKIISIATGSLHCVACSDEGEVFTWGDNDEGQLGDDTTNAIQRPRLVSALQGKKITNVACGSAHTLAWSTNNASSACARLPPVAPLEYDLLQDIPTWVLHRRLVLLYYFAELICPCITMFPITGSDSLHELRSILIYTIKEATFRKVVQATMVRDKHHGPVIELNRIQVKRSRSRGGLAGVDGMKSVFGQMVTKLPLLTSETLALPHRVWKVEFVGESVDDCGGGYSESIAEMCDELQNGSLPLLIPTPNGRDDAGPNRDCFILNPTAKSCLHLNMFRFLGVLMGIAIRTGSPLSLNLAEPVWKQLAGMELTPADLTEIDRDYVPGLLCIREMGMEEPLFQNLEMPFSTPSSCGTDVPLSTKYKRITFENRLEYVRLALNFRLHEFDEQIKAVRDGMSKVVPVPLLSLFSGYELETMVCGSPDIPLNLLKSVATYKGIDSSAPLIQWFWEVMEEFTNQERSLFLRFVWGRTRLPRTIADFRGRDFVIQILDKYNPPDHFLPESYTCFFLLKMPRYSCKHVLQQKLKYAIHFCKSIDKDEYARVAMAGDLAVSSSSDAESDPEMDSSN</sequence>
<evidence type="ECO:0000256" key="10">
    <source>
        <dbReference type="ARBA" id="ARBA00022771"/>
    </source>
</evidence>
<feature type="repeat" description="RCC1" evidence="15">
    <location>
        <begin position="2944"/>
        <end position="2995"/>
    </location>
</feature>
<feature type="repeat" description="RCC1" evidence="15">
    <location>
        <begin position="2126"/>
        <end position="2177"/>
    </location>
</feature>
<dbReference type="InterPro" id="IPR000569">
    <property type="entry name" value="HECT_dom"/>
</dbReference>
<dbReference type="STRING" id="7070.D6X4R6"/>
<dbReference type="Gene3D" id="3.30.60.90">
    <property type="match status" value="1"/>
</dbReference>
<dbReference type="Gene3D" id="2.30.30.30">
    <property type="match status" value="1"/>
</dbReference>
<dbReference type="EMBL" id="KQ971380">
    <property type="protein sequence ID" value="EEZ97760.2"/>
    <property type="molecule type" value="Genomic_DNA"/>
</dbReference>
<feature type="repeat" description="RCC1" evidence="15">
    <location>
        <begin position="2074"/>
        <end position="2125"/>
    </location>
</feature>
<evidence type="ECO:0000256" key="9">
    <source>
        <dbReference type="ARBA" id="ARBA00022737"/>
    </source>
</evidence>